<dbReference type="EMBL" id="RCHS01002423">
    <property type="protein sequence ID" value="RMX47389.1"/>
    <property type="molecule type" value="Genomic_DNA"/>
</dbReference>
<name>A0A3M6U1H2_POCDA</name>
<sequence>MGNPKHIHPVNPNTVPAAIVAMGNHTAVKGGAIVLYCKLTPNCLMGSCKIRRNMEPEKMEYWRYPGRETWRIQV</sequence>
<keyword evidence="2" id="KW-1185">Reference proteome</keyword>
<protein>
    <submittedName>
        <fullName evidence="1">Uncharacterized protein</fullName>
    </submittedName>
</protein>
<organism evidence="1 2">
    <name type="scientific">Pocillopora damicornis</name>
    <name type="common">Cauliflower coral</name>
    <name type="synonym">Millepora damicornis</name>
    <dbReference type="NCBI Taxonomy" id="46731"/>
    <lineage>
        <taxon>Eukaryota</taxon>
        <taxon>Metazoa</taxon>
        <taxon>Cnidaria</taxon>
        <taxon>Anthozoa</taxon>
        <taxon>Hexacorallia</taxon>
        <taxon>Scleractinia</taxon>
        <taxon>Astrocoeniina</taxon>
        <taxon>Pocilloporidae</taxon>
        <taxon>Pocillopora</taxon>
    </lineage>
</organism>
<evidence type="ECO:0000313" key="2">
    <source>
        <dbReference type="Proteomes" id="UP000275408"/>
    </source>
</evidence>
<evidence type="ECO:0000313" key="1">
    <source>
        <dbReference type="EMBL" id="RMX47389.1"/>
    </source>
</evidence>
<dbReference type="AlphaFoldDB" id="A0A3M6U1H2"/>
<accession>A0A3M6U1H2</accession>
<proteinExistence type="predicted"/>
<reference evidence="1 2" key="1">
    <citation type="journal article" date="2018" name="Sci. Rep.">
        <title>Comparative analysis of the Pocillopora damicornis genome highlights role of immune system in coral evolution.</title>
        <authorList>
            <person name="Cunning R."/>
            <person name="Bay R.A."/>
            <person name="Gillette P."/>
            <person name="Baker A.C."/>
            <person name="Traylor-Knowles N."/>
        </authorList>
    </citation>
    <scope>NUCLEOTIDE SEQUENCE [LARGE SCALE GENOMIC DNA]</scope>
    <source>
        <strain evidence="1">RSMAS</strain>
        <tissue evidence="1">Whole animal</tissue>
    </source>
</reference>
<gene>
    <name evidence="1" type="ORF">pdam_00018751</name>
</gene>
<comment type="caution">
    <text evidence="1">The sequence shown here is derived from an EMBL/GenBank/DDBJ whole genome shotgun (WGS) entry which is preliminary data.</text>
</comment>
<dbReference type="Proteomes" id="UP000275408">
    <property type="component" value="Unassembled WGS sequence"/>
</dbReference>